<dbReference type="Proteomes" id="UP001283361">
    <property type="component" value="Unassembled WGS sequence"/>
</dbReference>
<comment type="caution">
    <text evidence="1">The sequence shown here is derived from an EMBL/GenBank/DDBJ whole genome shotgun (WGS) entry which is preliminary data.</text>
</comment>
<gene>
    <name evidence="1" type="ORF">RRG08_017505</name>
</gene>
<keyword evidence="2" id="KW-1185">Reference proteome</keyword>
<name>A0AAE1DD55_9GAST</name>
<evidence type="ECO:0000313" key="2">
    <source>
        <dbReference type="Proteomes" id="UP001283361"/>
    </source>
</evidence>
<evidence type="ECO:0000313" key="1">
    <source>
        <dbReference type="EMBL" id="KAK3766141.1"/>
    </source>
</evidence>
<sequence length="133" mass="14389">MCPVVQLNMVPGGGNSSMSWNTVAALDVEDSAITTISAEPLGSCEEIPTSLTDYVVKYQLRLLTIMSDTKVASIGDSIQVEQCHGFLDKHGLDLARSLGVISGCLWRRLRMSNRGRGHNLWGKSPPTSVTVLE</sequence>
<proteinExistence type="predicted"/>
<dbReference type="EMBL" id="JAWDGP010004257">
    <property type="protein sequence ID" value="KAK3766141.1"/>
    <property type="molecule type" value="Genomic_DNA"/>
</dbReference>
<accession>A0AAE1DD55</accession>
<reference evidence="1" key="1">
    <citation type="journal article" date="2023" name="G3 (Bethesda)">
        <title>A reference genome for the long-term kleptoplast-retaining sea slug Elysia crispata morphotype clarki.</title>
        <authorList>
            <person name="Eastman K.E."/>
            <person name="Pendleton A.L."/>
            <person name="Shaikh M.A."/>
            <person name="Suttiyut T."/>
            <person name="Ogas R."/>
            <person name="Tomko P."/>
            <person name="Gavelis G."/>
            <person name="Widhalm J.R."/>
            <person name="Wisecaver J.H."/>
        </authorList>
    </citation>
    <scope>NUCLEOTIDE SEQUENCE</scope>
    <source>
        <strain evidence="1">ECLA1</strain>
    </source>
</reference>
<organism evidence="1 2">
    <name type="scientific">Elysia crispata</name>
    <name type="common">lettuce slug</name>
    <dbReference type="NCBI Taxonomy" id="231223"/>
    <lineage>
        <taxon>Eukaryota</taxon>
        <taxon>Metazoa</taxon>
        <taxon>Spiralia</taxon>
        <taxon>Lophotrochozoa</taxon>
        <taxon>Mollusca</taxon>
        <taxon>Gastropoda</taxon>
        <taxon>Heterobranchia</taxon>
        <taxon>Euthyneura</taxon>
        <taxon>Panpulmonata</taxon>
        <taxon>Sacoglossa</taxon>
        <taxon>Placobranchoidea</taxon>
        <taxon>Plakobranchidae</taxon>
        <taxon>Elysia</taxon>
    </lineage>
</organism>
<protein>
    <submittedName>
        <fullName evidence="1">Uncharacterized protein</fullName>
    </submittedName>
</protein>
<dbReference type="AlphaFoldDB" id="A0AAE1DD55"/>